<dbReference type="SUPFAM" id="SSF53335">
    <property type="entry name" value="S-adenosyl-L-methionine-dependent methyltransferases"/>
    <property type="match status" value="1"/>
</dbReference>
<dbReference type="Gene3D" id="3.40.50.150">
    <property type="entry name" value="Vaccinia Virus protein VP39"/>
    <property type="match status" value="1"/>
</dbReference>
<evidence type="ECO:0000256" key="4">
    <source>
        <dbReference type="ARBA" id="ARBA00022679"/>
    </source>
</evidence>
<dbReference type="EMBL" id="JBHSQW010000015">
    <property type="protein sequence ID" value="MFC5994123.1"/>
    <property type="molecule type" value="Genomic_DNA"/>
</dbReference>
<gene>
    <name evidence="7" type="primary">cbiE</name>
    <name evidence="7" type="ORF">ACFQE5_07855</name>
</gene>
<dbReference type="InterPro" id="IPR014776">
    <property type="entry name" value="4pyrrole_Mease_sub2"/>
</dbReference>
<dbReference type="InterPro" id="IPR014008">
    <property type="entry name" value="Cbl_synth_MTase_CbiT"/>
</dbReference>
<evidence type="ECO:0000256" key="3">
    <source>
        <dbReference type="ARBA" id="ARBA00022603"/>
    </source>
</evidence>
<organism evidence="7 8">
    <name type="scientific">Pseudonocardia hispaniensis</name>
    <dbReference type="NCBI Taxonomy" id="904933"/>
    <lineage>
        <taxon>Bacteria</taxon>
        <taxon>Bacillati</taxon>
        <taxon>Actinomycetota</taxon>
        <taxon>Actinomycetes</taxon>
        <taxon>Pseudonocardiales</taxon>
        <taxon>Pseudonocardiaceae</taxon>
        <taxon>Pseudonocardia</taxon>
    </lineage>
</organism>
<dbReference type="InterPro" id="IPR014777">
    <property type="entry name" value="4pyrrole_Mease_sub1"/>
</dbReference>
<dbReference type="CDD" id="cd02440">
    <property type="entry name" value="AdoMet_MTases"/>
    <property type="match status" value="1"/>
</dbReference>
<dbReference type="InterPro" id="IPR050714">
    <property type="entry name" value="Cobalamin_biosynth_MTase"/>
</dbReference>
<dbReference type="InterPro" id="IPR012818">
    <property type="entry name" value="CbiE"/>
</dbReference>
<comment type="caution">
    <text evidence="7">The sequence shown here is derived from an EMBL/GenBank/DDBJ whole genome shotgun (WGS) entry which is preliminary data.</text>
</comment>
<evidence type="ECO:0000256" key="1">
    <source>
        <dbReference type="ARBA" id="ARBA00004953"/>
    </source>
</evidence>
<dbReference type="InterPro" id="IPR035996">
    <property type="entry name" value="4pyrrol_Methylase_sf"/>
</dbReference>
<evidence type="ECO:0000313" key="7">
    <source>
        <dbReference type="EMBL" id="MFC5994123.1"/>
    </source>
</evidence>
<keyword evidence="4" id="KW-0808">Transferase</keyword>
<dbReference type="Gene3D" id="3.30.950.10">
    <property type="entry name" value="Methyltransferase, Cobalt-precorrin-4 Transmethylase, Domain 2"/>
    <property type="match status" value="1"/>
</dbReference>
<dbReference type="InterPro" id="IPR029063">
    <property type="entry name" value="SAM-dependent_MTases_sf"/>
</dbReference>
<evidence type="ECO:0000256" key="2">
    <source>
        <dbReference type="ARBA" id="ARBA00022573"/>
    </source>
</evidence>
<dbReference type="Proteomes" id="UP001596302">
    <property type="component" value="Unassembled WGS sequence"/>
</dbReference>
<accession>A0ABW1J067</accession>
<dbReference type="PIRSF" id="PIRSF036428">
    <property type="entry name" value="CobL"/>
    <property type="match status" value="1"/>
</dbReference>
<dbReference type="Pfam" id="PF00590">
    <property type="entry name" value="TP_methylase"/>
    <property type="match status" value="1"/>
</dbReference>
<dbReference type="NCBIfam" id="TIGR02469">
    <property type="entry name" value="CbiT"/>
    <property type="match status" value="1"/>
</dbReference>
<evidence type="ECO:0000256" key="5">
    <source>
        <dbReference type="ARBA" id="ARBA00022691"/>
    </source>
</evidence>
<dbReference type="RefSeq" id="WP_379584161.1">
    <property type="nucleotide sequence ID" value="NZ_JBHSQW010000015.1"/>
</dbReference>
<keyword evidence="5" id="KW-0949">S-adenosyl-L-methionine</keyword>
<reference evidence="8" key="1">
    <citation type="journal article" date="2019" name="Int. J. Syst. Evol. Microbiol.">
        <title>The Global Catalogue of Microorganisms (GCM) 10K type strain sequencing project: providing services to taxonomists for standard genome sequencing and annotation.</title>
        <authorList>
            <consortium name="The Broad Institute Genomics Platform"/>
            <consortium name="The Broad Institute Genome Sequencing Center for Infectious Disease"/>
            <person name="Wu L."/>
            <person name="Ma J."/>
        </authorList>
    </citation>
    <scope>NUCLEOTIDE SEQUENCE [LARGE SCALE GENOMIC DNA]</scope>
    <source>
        <strain evidence="8">CCM 8391</strain>
    </source>
</reference>
<dbReference type="InterPro" id="IPR000878">
    <property type="entry name" value="4pyrrol_Mease"/>
</dbReference>
<dbReference type="SUPFAM" id="SSF53790">
    <property type="entry name" value="Tetrapyrrole methylase"/>
    <property type="match status" value="1"/>
</dbReference>
<keyword evidence="8" id="KW-1185">Reference proteome</keyword>
<evidence type="ECO:0000313" key="8">
    <source>
        <dbReference type="Proteomes" id="UP001596302"/>
    </source>
</evidence>
<protein>
    <submittedName>
        <fullName evidence="7">Precorrin-6y C5,15-methyltransferase (Decarboxylating) subunit CbiE</fullName>
    </submittedName>
</protein>
<dbReference type="PANTHER" id="PTHR43182">
    <property type="entry name" value="COBALT-PRECORRIN-6B C(15)-METHYLTRANSFERASE (DECARBOXYLATING)"/>
    <property type="match status" value="1"/>
</dbReference>
<sequence>MNATPVTVVGIGAEGWDGLGGAAREAVTAAEVVLGAPRQLALLPATVAAERVTWPSPMLPALPALFTGLHDRRVCALASGDPMFFGLGATLARLLGPQRLRVLPVPSSAALACARLGWAAEEVETVSVVGRPLAAVRRQLAPGRRILVLSAGADSPAQLAALLVGDGYGPSEMTVLEQLGGPAERRLDGTARHWCHPPGDALNVVAVSCVADPGVRLLGEVPGLPDEAYESDGQLTKREVRAVTLAHLAPRPGQLLWDVGAGAGSIAIEWMRAHRSCRAVAVESHPERAAALTRNAEALGVPGLQVVTGRAPAALAGLPAPDTVFLGGGVTRDGVLDACWTALGPGGRLVANAVTLEAEGVLAAGQARLGGSLVRLAVQRASPLGGFTAWRPAMPVTIWSVEKQ</sequence>
<dbReference type="CDD" id="cd11644">
    <property type="entry name" value="Precorrin-6Y-MT"/>
    <property type="match status" value="1"/>
</dbReference>
<dbReference type="InterPro" id="IPR006365">
    <property type="entry name" value="Cbl_synth_CobL"/>
</dbReference>
<name>A0ABW1J067_9PSEU</name>
<keyword evidence="2" id="KW-0169">Cobalamin biosynthesis</keyword>
<evidence type="ECO:0000259" key="6">
    <source>
        <dbReference type="Pfam" id="PF00590"/>
    </source>
</evidence>
<feature type="domain" description="Tetrapyrrole methylase" evidence="6">
    <location>
        <begin position="6"/>
        <end position="192"/>
    </location>
</feature>
<dbReference type="NCBIfam" id="TIGR02467">
    <property type="entry name" value="CbiE"/>
    <property type="match status" value="1"/>
</dbReference>
<dbReference type="PANTHER" id="PTHR43182:SF1">
    <property type="entry name" value="COBALT-PRECORRIN-7 C(5)-METHYLTRANSFERASE"/>
    <property type="match status" value="1"/>
</dbReference>
<comment type="pathway">
    <text evidence="1">Cofactor biosynthesis; adenosylcobalamin biosynthesis.</text>
</comment>
<proteinExistence type="predicted"/>
<keyword evidence="3" id="KW-0489">Methyltransferase</keyword>
<dbReference type="Gene3D" id="3.40.1010.10">
    <property type="entry name" value="Cobalt-precorrin-4 Transmethylase, Domain 1"/>
    <property type="match status" value="1"/>
</dbReference>